<dbReference type="PANTHER" id="PTHR47837">
    <property type="entry name" value="GTP PYROPHOSPHOKINASE YJBM"/>
    <property type="match status" value="1"/>
</dbReference>
<feature type="domain" description="RelA/SpoT" evidence="2">
    <location>
        <begin position="78"/>
        <end position="188"/>
    </location>
</feature>
<dbReference type="AlphaFoldDB" id="A0A1H9TW31"/>
<organism evidence="3 4">
    <name type="scientific">Propionibacterium cyclohexanicum</name>
    <dbReference type="NCBI Taxonomy" id="64702"/>
    <lineage>
        <taxon>Bacteria</taxon>
        <taxon>Bacillati</taxon>
        <taxon>Actinomycetota</taxon>
        <taxon>Actinomycetes</taxon>
        <taxon>Propionibacteriales</taxon>
        <taxon>Propionibacteriaceae</taxon>
        <taxon>Propionibacterium</taxon>
    </lineage>
</organism>
<feature type="region of interest" description="Disordered" evidence="1">
    <location>
        <begin position="1"/>
        <end position="22"/>
    </location>
</feature>
<evidence type="ECO:0000313" key="4">
    <source>
        <dbReference type="Proteomes" id="UP000198815"/>
    </source>
</evidence>
<dbReference type="SUPFAM" id="SSF81301">
    <property type="entry name" value="Nucleotidyltransferase"/>
    <property type="match status" value="1"/>
</dbReference>
<dbReference type="Pfam" id="PF04607">
    <property type="entry name" value="RelA_SpoT"/>
    <property type="match status" value="1"/>
</dbReference>
<dbReference type="SMART" id="SM00954">
    <property type="entry name" value="RelA_SpoT"/>
    <property type="match status" value="1"/>
</dbReference>
<accession>A0A1H9TW31</accession>
<evidence type="ECO:0000256" key="1">
    <source>
        <dbReference type="SAM" id="MobiDB-lite"/>
    </source>
</evidence>
<keyword evidence="4" id="KW-1185">Reference proteome</keyword>
<dbReference type="STRING" id="64702.SAMN05443377_1304"/>
<dbReference type="GO" id="GO:0015969">
    <property type="term" value="P:guanosine tetraphosphate metabolic process"/>
    <property type="evidence" value="ECO:0007669"/>
    <property type="project" value="InterPro"/>
</dbReference>
<dbReference type="Proteomes" id="UP000198815">
    <property type="component" value="Unassembled WGS sequence"/>
</dbReference>
<sequence length="237" mass="26699">MSPLQAAPGGPTSSQVKKAGSLVRKAMRGESMDRVDLLSQAIEIISAHRATFRSPLVSANNSLRYWVEKLDLDGQVSQRLKRMQTILDKMKREPTLALNRMHDIGGCRVVLPGRKDVSTLVEALRGMDRTLQVRDYIAEPRQSGYRGVHLIMEYGKCPRPIEVQVRTHAMHRWATTVEDISGNAGVNYKMDGASPMQVFLECYSRVLDCVDTGRDAPKPLLEEYETLLSKAFREELR</sequence>
<dbReference type="InterPro" id="IPR007685">
    <property type="entry name" value="RelA_SpoT"/>
</dbReference>
<dbReference type="CDD" id="cd05399">
    <property type="entry name" value="NT_Rel-Spo_like"/>
    <property type="match status" value="1"/>
</dbReference>
<dbReference type="InterPro" id="IPR052366">
    <property type="entry name" value="GTP_Pyrophosphokinase"/>
</dbReference>
<protein>
    <recommendedName>
        <fullName evidence="2">RelA/SpoT domain-containing protein</fullName>
    </recommendedName>
</protein>
<dbReference type="InterPro" id="IPR043519">
    <property type="entry name" value="NT_sf"/>
</dbReference>
<proteinExistence type="predicted"/>
<evidence type="ECO:0000313" key="3">
    <source>
        <dbReference type="EMBL" id="SES01336.1"/>
    </source>
</evidence>
<evidence type="ECO:0000259" key="2">
    <source>
        <dbReference type="SMART" id="SM00954"/>
    </source>
</evidence>
<reference evidence="3 4" key="1">
    <citation type="submission" date="2016-10" db="EMBL/GenBank/DDBJ databases">
        <authorList>
            <person name="de Groot N.N."/>
        </authorList>
    </citation>
    <scope>NUCLEOTIDE SEQUENCE [LARGE SCALE GENOMIC DNA]</scope>
    <source>
        <strain evidence="3 4">DSM 16859</strain>
    </source>
</reference>
<gene>
    <name evidence="3" type="ORF">SAMN05443377_1304</name>
</gene>
<dbReference type="Gene3D" id="3.30.460.10">
    <property type="entry name" value="Beta Polymerase, domain 2"/>
    <property type="match status" value="1"/>
</dbReference>
<name>A0A1H9TW31_9ACTN</name>
<dbReference type="EMBL" id="FOGZ01000030">
    <property type="protein sequence ID" value="SES01336.1"/>
    <property type="molecule type" value="Genomic_DNA"/>
</dbReference>
<dbReference type="PANTHER" id="PTHR47837:SF1">
    <property type="entry name" value="GTP PYROPHOSPHOKINASE YJBM"/>
    <property type="match status" value="1"/>
</dbReference>